<protein>
    <submittedName>
        <fullName evidence="12">ATP-binding cassette domain-containing protein</fullName>
    </submittedName>
</protein>
<dbReference type="InterPro" id="IPR003593">
    <property type="entry name" value="AAA+_ATPase"/>
</dbReference>
<dbReference type="SUPFAM" id="SSF52540">
    <property type="entry name" value="P-loop containing nucleoside triphosphate hydrolases"/>
    <property type="match status" value="1"/>
</dbReference>
<dbReference type="PROSITE" id="PS50893">
    <property type="entry name" value="ABC_TRANSPORTER_2"/>
    <property type="match status" value="1"/>
</dbReference>
<dbReference type="InterPro" id="IPR003439">
    <property type="entry name" value="ABC_transporter-like_ATP-bd"/>
</dbReference>
<evidence type="ECO:0000256" key="6">
    <source>
        <dbReference type="ARBA" id="ARBA00022840"/>
    </source>
</evidence>
<dbReference type="PANTHER" id="PTHR42798">
    <property type="entry name" value="LIPOPROTEIN-RELEASING SYSTEM ATP-BINDING PROTEIN LOLD"/>
    <property type="match status" value="1"/>
</dbReference>
<dbReference type="RefSeq" id="WP_304515220.1">
    <property type="nucleotide sequence ID" value="NZ_JAOSID010000002.1"/>
</dbReference>
<keyword evidence="3" id="KW-1003">Cell membrane</keyword>
<dbReference type="InterPro" id="IPR027417">
    <property type="entry name" value="P-loop_NTPase"/>
</dbReference>
<evidence type="ECO:0000256" key="1">
    <source>
        <dbReference type="ARBA" id="ARBA00004429"/>
    </source>
</evidence>
<comment type="caution">
    <text evidence="12">The sequence shown here is derived from an EMBL/GenBank/DDBJ whole genome shotgun (WGS) entry which is preliminary data.</text>
</comment>
<dbReference type="SMART" id="SM00382">
    <property type="entry name" value="AAA"/>
    <property type="match status" value="1"/>
</dbReference>
<dbReference type="GO" id="GO:0005524">
    <property type="term" value="F:ATP binding"/>
    <property type="evidence" value="ECO:0007669"/>
    <property type="project" value="UniProtKB-KW"/>
</dbReference>
<dbReference type="InterPro" id="IPR017911">
    <property type="entry name" value="MacB-like_ATP-bd"/>
</dbReference>
<evidence type="ECO:0000259" key="11">
    <source>
        <dbReference type="PROSITE" id="PS50893"/>
    </source>
</evidence>
<dbReference type="InterPro" id="IPR003838">
    <property type="entry name" value="ABC3_permease_C"/>
</dbReference>
<organism evidence="12 13">
    <name type="scientific">Candidatus Phytoplasma melaleucae</name>
    <dbReference type="NCBI Taxonomy" id="2982630"/>
    <lineage>
        <taxon>Bacteria</taxon>
        <taxon>Bacillati</taxon>
        <taxon>Mycoplasmatota</taxon>
        <taxon>Mollicutes</taxon>
        <taxon>Acholeplasmatales</taxon>
        <taxon>Acholeplasmataceae</taxon>
        <taxon>Candidatus Phytoplasma</taxon>
    </lineage>
</organism>
<keyword evidence="7 10" id="KW-1133">Transmembrane helix</keyword>
<keyword evidence="13" id="KW-1185">Reference proteome</keyword>
<name>A0ABT9DD47_9MOLU</name>
<dbReference type="EMBL" id="JAOSID010000002">
    <property type="protein sequence ID" value="MDO8168018.1"/>
    <property type="molecule type" value="Genomic_DNA"/>
</dbReference>
<evidence type="ECO:0000256" key="8">
    <source>
        <dbReference type="ARBA" id="ARBA00023136"/>
    </source>
</evidence>
<feature type="transmembrane region" description="Helical" evidence="10">
    <location>
        <begin position="347"/>
        <end position="366"/>
    </location>
</feature>
<dbReference type="CDD" id="cd03255">
    <property type="entry name" value="ABC_MJ0796_LolCDE_FtsE"/>
    <property type="match status" value="1"/>
</dbReference>
<proteinExistence type="inferred from homology"/>
<dbReference type="Gene3D" id="3.40.50.300">
    <property type="entry name" value="P-loop containing nucleotide triphosphate hydrolases"/>
    <property type="match status" value="1"/>
</dbReference>
<dbReference type="Pfam" id="PF02687">
    <property type="entry name" value="FtsX"/>
    <property type="match status" value="1"/>
</dbReference>
<keyword evidence="8 10" id="KW-0472">Membrane</keyword>
<dbReference type="PROSITE" id="PS00211">
    <property type="entry name" value="ABC_TRANSPORTER_1"/>
    <property type="match status" value="1"/>
</dbReference>
<evidence type="ECO:0000313" key="12">
    <source>
        <dbReference type="EMBL" id="MDO8168018.1"/>
    </source>
</evidence>
<evidence type="ECO:0000256" key="7">
    <source>
        <dbReference type="ARBA" id="ARBA00022989"/>
    </source>
</evidence>
<evidence type="ECO:0000313" key="13">
    <source>
        <dbReference type="Proteomes" id="UP001172036"/>
    </source>
</evidence>
<keyword evidence="5" id="KW-0547">Nucleotide-binding</keyword>
<evidence type="ECO:0000256" key="5">
    <source>
        <dbReference type="ARBA" id="ARBA00022741"/>
    </source>
</evidence>
<evidence type="ECO:0000256" key="10">
    <source>
        <dbReference type="SAM" id="Phobius"/>
    </source>
</evidence>
<keyword evidence="4 10" id="KW-0812">Transmembrane</keyword>
<gene>
    <name evidence="12" type="ORF">OC680_00785</name>
</gene>
<dbReference type="PANTHER" id="PTHR42798:SF6">
    <property type="entry name" value="CELL DIVISION ATP-BINDING PROTEIN FTSE"/>
    <property type="match status" value="1"/>
</dbReference>
<reference evidence="12 13" key="1">
    <citation type="journal article" date="2023" name="Int. J. Syst. Evol. Microbiol.">
        <title>The observation of taxonomic boundaries for the 16SrII and 16SrXXV phytoplasmas using genome-based delimitation.</title>
        <authorList>
            <person name="Rodrigues Jardim B."/>
            <person name="Tran-Nguyen L.T.T."/>
            <person name="Gambley C."/>
            <person name="Al-Sadi A.M."/>
            <person name="Al-Subhi A.M."/>
            <person name="Foissac X."/>
            <person name="Salar P."/>
            <person name="Cai H."/>
            <person name="Yang J.Y."/>
            <person name="Davis R."/>
            <person name="Jones L."/>
            <person name="Rodoni B."/>
            <person name="Constable F.E."/>
        </authorList>
    </citation>
    <scope>NUCLEOTIDE SEQUENCE [LARGE SCALE GENOMIC DNA]</scope>
    <source>
        <strain evidence="12">BAWM-155c</strain>
    </source>
</reference>
<feature type="transmembrane region" description="Helical" evidence="10">
    <location>
        <begin position="390"/>
        <end position="417"/>
    </location>
</feature>
<keyword evidence="2" id="KW-0813">Transport</keyword>
<evidence type="ECO:0000256" key="9">
    <source>
        <dbReference type="ARBA" id="ARBA00038388"/>
    </source>
</evidence>
<evidence type="ECO:0000256" key="4">
    <source>
        <dbReference type="ARBA" id="ARBA00022692"/>
    </source>
</evidence>
<accession>A0ABT9DD47</accession>
<feature type="domain" description="ABC transporter" evidence="11">
    <location>
        <begin position="2"/>
        <end position="239"/>
    </location>
</feature>
<feature type="transmembrane region" description="Helical" evidence="10">
    <location>
        <begin position="304"/>
        <end position="327"/>
    </location>
</feature>
<keyword evidence="6 12" id="KW-0067">ATP-binding</keyword>
<evidence type="ECO:0000256" key="2">
    <source>
        <dbReference type="ARBA" id="ARBA00022448"/>
    </source>
</evidence>
<comment type="similarity">
    <text evidence="9">Belongs to the ABC transporter superfamily. Macrolide exporter (TC 3.A.1.122) family.</text>
</comment>
<feature type="transmembrane region" description="Helical" evidence="10">
    <location>
        <begin position="458"/>
        <end position="478"/>
    </location>
</feature>
<sequence>MFQINHLNKSFISKNKQKTTVLNNVSFRLPDKGLIFILGKSGSGKSTLLNLLGGLDFYDTGEILINNHSTKNFKQKDLDNYRNGNVGFIFQEFNLIEEMTVLENIALPLELQGKKPDINLIASYLREIELTGFESRKISELSGGQKQRVAILRAIIKNPNIILADEPTGNLDSETGQQVFEILKKLSKEKLIIVVSHDFESAYRYGDRLIELKNGQLLTDLSKNENFSKQKLELKKGQVLTKKHLEEIQQQSNNNFKKSFVSTKLDNNNISSVQKELLQIKSHLNLKTAFKIGTNFLKVKKISLLFVSLLGAFLLAFSYIDFVYITFYIKFWNLLKKKFLTEFLNEVMLIMLIIFVLSFFVIGGFVKKSIQFKRKDIGTMRSLGARAQDVFKIFFSEGFVISVIINIFYFCIFVLYLKNSIGRIFIKQKIEEIKLLDQLKNAKSTINTNFTDLFTQPWFMMIICFLLSLLIVFSSTYLPISKLARKKPIDVILNK</sequence>
<dbReference type="InterPro" id="IPR017871">
    <property type="entry name" value="ABC_transporter-like_CS"/>
</dbReference>
<dbReference type="Pfam" id="PF00005">
    <property type="entry name" value="ABC_tran"/>
    <property type="match status" value="1"/>
</dbReference>
<comment type="subcellular location">
    <subcellularLocation>
        <location evidence="1">Cell inner membrane</location>
        <topology evidence="1">Multi-pass membrane protein</topology>
    </subcellularLocation>
</comment>
<evidence type="ECO:0000256" key="3">
    <source>
        <dbReference type="ARBA" id="ARBA00022475"/>
    </source>
</evidence>
<dbReference type="Proteomes" id="UP001172036">
    <property type="component" value="Unassembled WGS sequence"/>
</dbReference>